<name>A0A9N9EC54_9GLOM</name>
<dbReference type="EMBL" id="CAJVQA010008572">
    <property type="protein sequence ID" value="CAG8673857.1"/>
    <property type="molecule type" value="Genomic_DNA"/>
</dbReference>
<accession>A0A9N9EC54</accession>
<proteinExistence type="predicted"/>
<sequence>MQIHGSNKEVEANIDEVFVYKIGKLEELIAEHFLNYKENKHIEFTAIIKLSNDLIKEALSNETNLDSASNKSFHIIITLLFIPIEARL</sequence>
<evidence type="ECO:0000313" key="1">
    <source>
        <dbReference type="EMBL" id="CAG8673857.1"/>
    </source>
</evidence>
<dbReference type="Proteomes" id="UP000789759">
    <property type="component" value="Unassembled WGS sequence"/>
</dbReference>
<dbReference type="AlphaFoldDB" id="A0A9N9EC54"/>
<dbReference type="OrthoDB" id="10504329at2759"/>
<reference evidence="1" key="1">
    <citation type="submission" date="2021-06" db="EMBL/GenBank/DDBJ databases">
        <authorList>
            <person name="Kallberg Y."/>
            <person name="Tangrot J."/>
            <person name="Rosling A."/>
        </authorList>
    </citation>
    <scope>NUCLEOTIDE SEQUENCE</scope>
    <source>
        <strain evidence="1">FL966</strain>
    </source>
</reference>
<keyword evidence="2" id="KW-1185">Reference proteome</keyword>
<protein>
    <submittedName>
        <fullName evidence="1">1711_t:CDS:1</fullName>
    </submittedName>
</protein>
<gene>
    <name evidence="1" type="ORF">CPELLU_LOCUS10415</name>
</gene>
<comment type="caution">
    <text evidence="1">The sequence shown here is derived from an EMBL/GenBank/DDBJ whole genome shotgun (WGS) entry which is preliminary data.</text>
</comment>
<evidence type="ECO:0000313" key="2">
    <source>
        <dbReference type="Proteomes" id="UP000789759"/>
    </source>
</evidence>
<organism evidence="1 2">
    <name type="scientific">Cetraspora pellucida</name>
    <dbReference type="NCBI Taxonomy" id="1433469"/>
    <lineage>
        <taxon>Eukaryota</taxon>
        <taxon>Fungi</taxon>
        <taxon>Fungi incertae sedis</taxon>
        <taxon>Mucoromycota</taxon>
        <taxon>Glomeromycotina</taxon>
        <taxon>Glomeromycetes</taxon>
        <taxon>Diversisporales</taxon>
        <taxon>Gigasporaceae</taxon>
        <taxon>Cetraspora</taxon>
    </lineage>
</organism>